<gene>
    <name evidence="2" type="ORF">N790_06645</name>
</gene>
<protein>
    <recommendedName>
        <fullName evidence="4">DUF1232 domain-containing protein</fullName>
    </recommendedName>
</protein>
<sequence length="209" mass="23479">MRHDAPLPAGTALPLPRTPRHDGRPGDSPVPLAPAAIAEFNDLLHELHPDAPHVDEDALASVARWLVALPPAQGDALLQARLGRLKELSELAADRDWAIEPALAKRIGRLLDYVTRERDLIPDDTPRLGQLDDALLVELAWPMVAEELEDYRDFCRFREESGDGFGGHPTRDDWLRARLEEGALWEQLHRVRHQRYVDYGPLEGGLRVV</sequence>
<dbReference type="OrthoDB" id="6023226at2"/>
<evidence type="ECO:0000313" key="2">
    <source>
        <dbReference type="EMBL" id="KFN48334.1"/>
    </source>
</evidence>
<name>A0A091BBX5_9GAMM</name>
<organism evidence="2 3">
    <name type="scientific">Arenimonas malthae CC-JY-1</name>
    <dbReference type="NCBI Taxonomy" id="1384054"/>
    <lineage>
        <taxon>Bacteria</taxon>
        <taxon>Pseudomonadati</taxon>
        <taxon>Pseudomonadota</taxon>
        <taxon>Gammaproteobacteria</taxon>
        <taxon>Lysobacterales</taxon>
        <taxon>Lysobacteraceae</taxon>
        <taxon>Arenimonas</taxon>
    </lineage>
</organism>
<dbReference type="RefSeq" id="WP_052385775.1">
    <property type="nucleotide sequence ID" value="NZ_AVCH01000152.1"/>
</dbReference>
<feature type="region of interest" description="Disordered" evidence="1">
    <location>
        <begin position="1"/>
        <end position="31"/>
    </location>
</feature>
<keyword evidence="3" id="KW-1185">Reference proteome</keyword>
<proteinExistence type="predicted"/>
<dbReference type="eggNOG" id="COG3339">
    <property type="taxonomic scope" value="Bacteria"/>
</dbReference>
<accession>A0A091BBX5</accession>
<reference evidence="2 3" key="1">
    <citation type="submission" date="2013-09" db="EMBL/GenBank/DDBJ databases">
        <title>Genome sequencing of Arenimonas malthae.</title>
        <authorList>
            <person name="Chen F."/>
            <person name="Wang G."/>
        </authorList>
    </citation>
    <scope>NUCLEOTIDE SEQUENCE [LARGE SCALE GENOMIC DNA]</scope>
    <source>
        <strain evidence="2 3">CC-JY-1</strain>
    </source>
</reference>
<evidence type="ECO:0000313" key="3">
    <source>
        <dbReference type="Proteomes" id="UP000029392"/>
    </source>
</evidence>
<dbReference type="EMBL" id="AVCH01000152">
    <property type="protein sequence ID" value="KFN48334.1"/>
    <property type="molecule type" value="Genomic_DNA"/>
</dbReference>
<comment type="caution">
    <text evidence="2">The sequence shown here is derived from an EMBL/GenBank/DDBJ whole genome shotgun (WGS) entry which is preliminary data.</text>
</comment>
<evidence type="ECO:0000256" key="1">
    <source>
        <dbReference type="SAM" id="MobiDB-lite"/>
    </source>
</evidence>
<dbReference type="Proteomes" id="UP000029392">
    <property type="component" value="Unassembled WGS sequence"/>
</dbReference>
<evidence type="ECO:0008006" key="4">
    <source>
        <dbReference type="Google" id="ProtNLM"/>
    </source>
</evidence>
<dbReference type="STRING" id="1384054.N790_06645"/>
<dbReference type="AlphaFoldDB" id="A0A091BBX5"/>
<feature type="compositionally biased region" description="Low complexity" evidence="1">
    <location>
        <begin position="1"/>
        <end position="15"/>
    </location>
</feature>
<dbReference type="PATRIC" id="fig|1384054.3.peg.1345"/>